<dbReference type="Pfam" id="PF01979">
    <property type="entry name" value="Amidohydro_1"/>
    <property type="match status" value="1"/>
</dbReference>
<sequence>MTEQPHRTAVTNVRVFDGRRLLPVGTVVFEQGRLVADTTTGQARVVDGGGGVLLPGLIDAHVHLYGRENLEQLAAFGVTTALDMGSAPPEFVDSLRGIAGFTDIRSAGTPAIAPGSGHSHIPVVGQRGLVHGAHAAAAFVAERVAEGSDYIKIVVGSSGADHDQATLDALVIAAHEHGRLVVAHASHQAAVQKSLLAGADVLTHVPMDRPVDAATASRIAAEGRIVVPTLSMMEGIIEQSAPPGARYEVPRDGVSELYRAGVPILAGTDANTAVGVPARISHGESLHHELQLLFDAGVSAVDALRAATSLPARYFGLDDRGTVEPGRRADLVLIDGDPLQDIKATSSISRVWCGGVEYTPA</sequence>
<keyword evidence="3" id="KW-1185">Reference proteome</keyword>
<organism evidence="2 3">
    <name type="scientific">Catenulispora pinistramenti</name>
    <dbReference type="NCBI Taxonomy" id="2705254"/>
    <lineage>
        <taxon>Bacteria</taxon>
        <taxon>Bacillati</taxon>
        <taxon>Actinomycetota</taxon>
        <taxon>Actinomycetes</taxon>
        <taxon>Catenulisporales</taxon>
        <taxon>Catenulisporaceae</taxon>
        <taxon>Catenulispora</taxon>
    </lineage>
</organism>
<dbReference type="RefSeq" id="WP_212011940.1">
    <property type="nucleotide sequence ID" value="NZ_JAAFYZ010000088.1"/>
</dbReference>
<reference evidence="2 3" key="1">
    <citation type="submission" date="2020-02" db="EMBL/GenBank/DDBJ databases">
        <title>Acidophilic actinobacteria isolated from forest soil.</title>
        <authorList>
            <person name="Golinska P."/>
        </authorList>
    </citation>
    <scope>NUCLEOTIDE SEQUENCE [LARGE SCALE GENOMIC DNA]</scope>
    <source>
        <strain evidence="2 3">NL8</strain>
    </source>
</reference>
<dbReference type="Proteomes" id="UP000730482">
    <property type="component" value="Unassembled WGS sequence"/>
</dbReference>
<dbReference type="InterPro" id="IPR006680">
    <property type="entry name" value="Amidohydro-rel"/>
</dbReference>
<protein>
    <submittedName>
        <fullName evidence="2">Amidohydrolase family protein</fullName>
    </submittedName>
</protein>
<evidence type="ECO:0000259" key="1">
    <source>
        <dbReference type="Pfam" id="PF01979"/>
    </source>
</evidence>
<accession>A0ABS5KVI4</accession>
<dbReference type="EMBL" id="JAAFYZ010000088">
    <property type="protein sequence ID" value="MBS2549990.1"/>
    <property type="molecule type" value="Genomic_DNA"/>
</dbReference>
<evidence type="ECO:0000313" key="3">
    <source>
        <dbReference type="Proteomes" id="UP000730482"/>
    </source>
</evidence>
<gene>
    <name evidence="2" type="ORF">KGQ19_24300</name>
</gene>
<dbReference type="Gene3D" id="2.30.40.10">
    <property type="entry name" value="Urease, subunit C, domain 1"/>
    <property type="match status" value="1"/>
</dbReference>
<proteinExistence type="predicted"/>
<evidence type="ECO:0000313" key="2">
    <source>
        <dbReference type="EMBL" id="MBS2549990.1"/>
    </source>
</evidence>
<feature type="domain" description="Amidohydrolase-related" evidence="1">
    <location>
        <begin position="52"/>
        <end position="355"/>
    </location>
</feature>
<dbReference type="PANTHER" id="PTHR43135">
    <property type="entry name" value="ALPHA-D-RIBOSE 1-METHYLPHOSPHONATE 5-TRIPHOSPHATE DIPHOSPHATASE"/>
    <property type="match status" value="1"/>
</dbReference>
<name>A0ABS5KVI4_9ACTN</name>
<dbReference type="PANTHER" id="PTHR43135:SF3">
    <property type="entry name" value="ALPHA-D-RIBOSE 1-METHYLPHOSPHONATE 5-TRIPHOSPHATE DIPHOSPHATASE"/>
    <property type="match status" value="1"/>
</dbReference>
<comment type="caution">
    <text evidence="2">The sequence shown here is derived from an EMBL/GenBank/DDBJ whole genome shotgun (WGS) entry which is preliminary data.</text>
</comment>
<dbReference type="InterPro" id="IPR032466">
    <property type="entry name" value="Metal_Hydrolase"/>
</dbReference>
<dbReference type="SUPFAM" id="SSF51556">
    <property type="entry name" value="Metallo-dependent hydrolases"/>
    <property type="match status" value="1"/>
</dbReference>
<dbReference type="Gene3D" id="3.30.110.90">
    <property type="entry name" value="Amidohydrolase"/>
    <property type="match status" value="1"/>
</dbReference>
<dbReference type="SUPFAM" id="SSF51338">
    <property type="entry name" value="Composite domain of metallo-dependent hydrolases"/>
    <property type="match status" value="1"/>
</dbReference>
<dbReference type="InterPro" id="IPR011059">
    <property type="entry name" value="Metal-dep_hydrolase_composite"/>
</dbReference>
<dbReference type="Gene3D" id="3.40.50.10910">
    <property type="entry name" value="Amidohydrolase"/>
    <property type="match status" value="1"/>
</dbReference>
<dbReference type="InterPro" id="IPR051781">
    <property type="entry name" value="Metallo-dep_Hydrolase"/>
</dbReference>
<dbReference type="Gene3D" id="1.20.58.520">
    <property type="entry name" value="Amidohydrolase"/>
    <property type="match status" value="1"/>
</dbReference>